<sequence>MIAVVSAAVVVLSAHVAEASPPPGCQAACESYDQERQAGYGRSEGNSGIQRLVLSCIDPYTLFTYARYGSWVASYQQPTAYCAVGHSAFGADVQR</sequence>
<comment type="caution">
    <text evidence="2">The sequence shown here is derived from an EMBL/GenBank/DDBJ whole genome shotgun (WGS) entry which is preliminary data.</text>
</comment>
<protein>
    <recommendedName>
        <fullName evidence="4">Secreted protein</fullName>
    </recommendedName>
</protein>
<evidence type="ECO:0008006" key="4">
    <source>
        <dbReference type="Google" id="ProtNLM"/>
    </source>
</evidence>
<gene>
    <name evidence="2" type="ORF">SK854_01580</name>
</gene>
<name>A0ABU4UMR7_9PSEU</name>
<organism evidence="2 3">
    <name type="scientific">Lentzea sokolovensis</name>
    <dbReference type="NCBI Taxonomy" id="3095429"/>
    <lineage>
        <taxon>Bacteria</taxon>
        <taxon>Bacillati</taxon>
        <taxon>Actinomycetota</taxon>
        <taxon>Actinomycetes</taxon>
        <taxon>Pseudonocardiales</taxon>
        <taxon>Pseudonocardiaceae</taxon>
        <taxon>Lentzea</taxon>
    </lineage>
</organism>
<feature type="chain" id="PRO_5046590352" description="Secreted protein" evidence="1">
    <location>
        <begin position="20"/>
        <end position="95"/>
    </location>
</feature>
<reference evidence="2 3" key="1">
    <citation type="submission" date="2023-11" db="EMBL/GenBank/DDBJ databases">
        <title>Lentzea sokolovensis, sp. nov., Lentzea kristufkii, sp. nov., and Lentzea miocenensis, sp. nov., rare actinobacteria from Sokolov Coal Basin, Miocene lacustrine sediment, Czech Republic.</title>
        <authorList>
            <person name="Lara A."/>
            <person name="Kotroba L."/>
            <person name="Nouioui I."/>
            <person name="Neumann-Schaal M."/>
            <person name="Mast Y."/>
            <person name="Chronakova A."/>
        </authorList>
    </citation>
    <scope>NUCLEOTIDE SEQUENCE [LARGE SCALE GENOMIC DNA]</scope>
    <source>
        <strain evidence="2 3">BCCO 10_0061</strain>
    </source>
</reference>
<keyword evidence="3" id="KW-1185">Reference proteome</keyword>
<proteinExistence type="predicted"/>
<keyword evidence="1" id="KW-0732">Signal</keyword>
<dbReference type="RefSeq" id="WP_319973130.1">
    <property type="nucleotide sequence ID" value="NZ_JAXAVU010000001.1"/>
</dbReference>
<evidence type="ECO:0000313" key="3">
    <source>
        <dbReference type="Proteomes" id="UP001285352"/>
    </source>
</evidence>
<reference evidence="2 3" key="2">
    <citation type="submission" date="2023-11" db="EMBL/GenBank/DDBJ databases">
        <authorList>
            <person name="Lara A.C."/>
            <person name="Chronakova A."/>
        </authorList>
    </citation>
    <scope>NUCLEOTIDE SEQUENCE [LARGE SCALE GENOMIC DNA]</scope>
    <source>
        <strain evidence="2 3">BCCO 10_0061</strain>
    </source>
</reference>
<dbReference type="Proteomes" id="UP001285352">
    <property type="component" value="Unassembled WGS sequence"/>
</dbReference>
<evidence type="ECO:0000313" key="2">
    <source>
        <dbReference type="EMBL" id="MDX8140783.1"/>
    </source>
</evidence>
<evidence type="ECO:0000256" key="1">
    <source>
        <dbReference type="SAM" id="SignalP"/>
    </source>
</evidence>
<accession>A0ABU4UMR7</accession>
<feature type="signal peptide" evidence="1">
    <location>
        <begin position="1"/>
        <end position="19"/>
    </location>
</feature>
<dbReference type="EMBL" id="JAXAVU010000001">
    <property type="protein sequence ID" value="MDX8140783.1"/>
    <property type="molecule type" value="Genomic_DNA"/>
</dbReference>